<dbReference type="AlphaFoldDB" id="A0A9P6TH11"/>
<name>A0A9P6TH11_9BASI</name>
<dbReference type="Proteomes" id="UP000886653">
    <property type="component" value="Unassembled WGS sequence"/>
</dbReference>
<evidence type="ECO:0000313" key="1">
    <source>
        <dbReference type="EMBL" id="KAG0151300.1"/>
    </source>
</evidence>
<proteinExistence type="predicted"/>
<gene>
    <name evidence="1" type="ORF">CROQUDRAFT_86723</name>
</gene>
<accession>A0A9P6TH11</accession>
<organism evidence="1 2">
    <name type="scientific">Cronartium quercuum f. sp. fusiforme G11</name>
    <dbReference type="NCBI Taxonomy" id="708437"/>
    <lineage>
        <taxon>Eukaryota</taxon>
        <taxon>Fungi</taxon>
        <taxon>Dikarya</taxon>
        <taxon>Basidiomycota</taxon>
        <taxon>Pucciniomycotina</taxon>
        <taxon>Pucciniomycetes</taxon>
        <taxon>Pucciniales</taxon>
        <taxon>Coleosporiaceae</taxon>
        <taxon>Cronartium</taxon>
    </lineage>
</organism>
<protein>
    <submittedName>
        <fullName evidence="1">Uncharacterized protein</fullName>
    </submittedName>
</protein>
<comment type="caution">
    <text evidence="1">The sequence shown here is derived from an EMBL/GenBank/DDBJ whole genome shotgun (WGS) entry which is preliminary data.</text>
</comment>
<keyword evidence="2" id="KW-1185">Reference proteome</keyword>
<evidence type="ECO:0000313" key="2">
    <source>
        <dbReference type="Proteomes" id="UP000886653"/>
    </source>
</evidence>
<reference evidence="1" key="1">
    <citation type="submission" date="2013-11" db="EMBL/GenBank/DDBJ databases">
        <title>Genome sequence of the fusiform rust pathogen reveals effectors for host alternation and coevolution with pine.</title>
        <authorList>
            <consortium name="DOE Joint Genome Institute"/>
            <person name="Smith K."/>
            <person name="Pendleton A."/>
            <person name="Kubisiak T."/>
            <person name="Anderson C."/>
            <person name="Salamov A."/>
            <person name="Aerts A."/>
            <person name="Riley R."/>
            <person name="Clum A."/>
            <person name="Lindquist E."/>
            <person name="Ence D."/>
            <person name="Campbell M."/>
            <person name="Kronenberg Z."/>
            <person name="Feau N."/>
            <person name="Dhillon B."/>
            <person name="Hamelin R."/>
            <person name="Burleigh J."/>
            <person name="Smith J."/>
            <person name="Yandell M."/>
            <person name="Nelson C."/>
            <person name="Grigoriev I."/>
            <person name="Davis J."/>
        </authorList>
    </citation>
    <scope>NUCLEOTIDE SEQUENCE</scope>
    <source>
        <strain evidence="1">G11</strain>
    </source>
</reference>
<dbReference type="EMBL" id="MU167213">
    <property type="protein sequence ID" value="KAG0151300.1"/>
    <property type="molecule type" value="Genomic_DNA"/>
</dbReference>
<sequence length="51" mass="5458">MAWPCLALNMGHPLTNSLTGEEIEVTWESGMFLPIFGCVAGTQPAPVCHIS</sequence>